<evidence type="ECO:0000256" key="3">
    <source>
        <dbReference type="ARBA" id="ARBA00022777"/>
    </source>
</evidence>
<dbReference type="InterPro" id="IPR050187">
    <property type="entry name" value="Lipid_Phosphate_FormReg"/>
</dbReference>
<dbReference type="InterPro" id="IPR055916">
    <property type="entry name" value="DUF7493"/>
</dbReference>
<dbReference type="GO" id="GO:0001727">
    <property type="term" value="F:lipid kinase activity"/>
    <property type="evidence" value="ECO:0007669"/>
    <property type="project" value="TreeGrafter"/>
</dbReference>
<dbReference type="GO" id="GO:0005737">
    <property type="term" value="C:cytoplasm"/>
    <property type="evidence" value="ECO:0007669"/>
    <property type="project" value="TreeGrafter"/>
</dbReference>
<reference evidence="6" key="1">
    <citation type="submission" date="2016-06" db="EMBL/GenBank/DDBJ databases">
        <title>Draft Genome sequence of the fungus Inonotus baumii.</title>
        <authorList>
            <person name="Zhu H."/>
            <person name="Lin W."/>
        </authorList>
    </citation>
    <scope>NUCLEOTIDE SEQUENCE</scope>
    <source>
        <strain evidence="6">821</strain>
    </source>
</reference>
<dbReference type="Gene3D" id="3.40.50.10330">
    <property type="entry name" value="Probable inorganic polyphosphate/atp-NAD kinase, domain 1"/>
    <property type="match status" value="1"/>
</dbReference>
<dbReference type="GO" id="GO:0046512">
    <property type="term" value="P:sphingosine biosynthetic process"/>
    <property type="evidence" value="ECO:0007669"/>
    <property type="project" value="TreeGrafter"/>
</dbReference>
<dbReference type="InterPro" id="IPR016064">
    <property type="entry name" value="NAD/diacylglycerol_kinase_sf"/>
</dbReference>
<accession>A0A9Q5N2C6</accession>
<keyword evidence="4" id="KW-0067">ATP-binding</keyword>
<keyword evidence="2" id="KW-0547">Nucleotide-binding</keyword>
<evidence type="ECO:0000313" key="7">
    <source>
        <dbReference type="Proteomes" id="UP000757232"/>
    </source>
</evidence>
<dbReference type="Pfam" id="PF00781">
    <property type="entry name" value="DAGK_cat"/>
    <property type="match status" value="1"/>
</dbReference>
<dbReference type="SUPFAM" id="SSF111331">
    <property type="entry name" value="NAD kinase/diacylglycerol kinase-like"/>
    <property type="match status" value="1"/>
</dbReference>
<evidence type="ECO:0000259" key="5">
    <source>
        <dbReference type="PROSITE" id="PS50146"/>
    </source>
</evidence>
<dbReference type="Proteomes" id="UP000757232">
    <property type="component" value="Unassembled WGS sequence"/>
</dbReference>
<dbReference type="OrthoDB" id="3853857at2759"/>
<dbReference type="Pfam" id="PF19279">
    <property type="entry name" value="YegS_C"/>
    <property type="match status" value="1"/>
</dbReference>
<dbReference type="AlphaFoldDB" id="A0A9Q5N2C6"/>
<proteinExistence type="predicted"/>
<dbReference type="PANTHER" id="PTHR12358">
    <property type="entry name" value="SPHINGOSINE KINASE"/>
    <property type="match status" value="1"/>
</dbReference>
<dbReference type="Pfam" id="PF24321">
    <property type="entry name" value="DUF7493"/>
    <property type="match status" value="1"/>
</dbReference>
<evidence type="ECO:0000313" key="6">
    <source>
        <dbReference type="EMBL" id="OCB86745.1"/>
    </source>
</evidence>
<keyword evidence="1" id="KW-0808">Transferase</keyword>
<dbReference type="InterPro" id="IPR001206">
    <property type="entry name" value="Diacylglycerol_kinase_cat_dom"/>
</dbReference>
<evidence type="ECO:0000256" key="1">
    <source>
        <dbReference type="ARBA" id="ARBA00022679"/>
    </source>
</evidence>
<keyword evidence="7" id="KW-1185">Reference proteome</keyword>
<sequence length="504" mass="56592">MAVEGQQSLEHEVRVLVDGKPATLTLTREGVVQSSQPQSFRQINVYNVLWTQVNGDQLELSYIRRRKKGKQSVLTRSYWTIEEADKEEAKEWCEAVMVEAYKGVTLKRRLRILVNPHGGPGKARQIYSNTVEPIFQAARCHMETSFTERARHASELAKQLSLEFDALVLLSGDGLLHEVYNGFAEHDDPLTAFSIPVAPIPTGSANGMAINLLGIEDGFDVAIACLNAIKGKPMKQDICSVMLGDKRIFCYFSVSLGLMADLDLGTEHLRWMGDIRFALGYLYGVNAEVMKMKQCPILLEMKTAESDKDKMIEEFRERSETHWRVQHARELDGHRHLVGDDALPKLKHDSLKGDADEGWANAGSSPYVGRDFMQFPVAHASDGLIDIVAQEITTRSELLKAMDGAEKGKTFFLETQHYFKAQAYRITPYSIDGNLAIDGERYPLQPFTVECHKALGTLLSPTGHYAAEFDTSQFERRKQRVQCVNDDDMTVTKRKGLGKLLPCC</sequence>
<name>A0A9Q5N2C6_SANBA</name>
<evidence type="ECO:0000256" key="2">
    <source>
        <dbReference type="ARBA" id="ARBA00022741"/>
    </source>
</evidence>
<dbReference type="SMART" id="SM00046">
    <property type="entry name" value="DAGKc"/>
    <property type="match status" value="1"/>
</dbReference>
<protein>
    <recommendedName>
        <fullName evidence="5">DAGKc domain-containing protein</fullName>
    </recommendedName>
</protein>
<dbReference type="InterPro" id="IPR017438">
    <property type="entry name" value="ATP-NAD_kinase_N"/>
</dbReference>
<evidence type="ECO:0000256" key="4">
    <source>
        <dbReference type="ARBA" id="ARBA00022840"/>
    </source>
</evidence>
<gene>
    <name evidence="6" type="ORF">A7U60_g6206</name>
</gene>
<dbReference type="PROSITE" id="PS50146">
    <property type="entry name" value="DAGK"/>
    <property type="match status" value="1"/>
</dbReference>
<feature type="domain" description="DAGKc" evidence="5">
    <location>
        <begin position="105"/>
        <end position="245"/>
    </location>
</feature>
<dbReference type="GO" id="GO:0005524">
    <property type="term" value="F:ATP binding"/>
    <property type="evidence" value="ECO:0007669"/>
    <property type="project" value="UniProtKB-KW"/>
</dbReference>
<organism evidence="6 7">
    <name type="scientific">Sanghuangporus baumii</name>
    <name type="common">Phellinus baumii</name>
    <dbReference type="NCBI Taxonomy" id="108892"/>
    <lineage>
        <taxon>Eukaryota</taxon>
        <taxon>Fungi</taxon>
        <taxon>Dikarya</taxon>
        <taxon>Basidiomycota</taxon>
        <taxon>Agaricomycotina</taxon>
        <taxon>Agaricomycetes</taxon>
        <taxon>Hymenochaetales</taxon>
        <taxon>Hymenochaetaceae</taxon>
        <taxon>Sanghuangporus</taxon>
    </lineage>
</organism>
<dbReference type="GO" id="GO:0016020">
    <property type="term" value="C:membrane"/>
    <property type="evidence" value="ECO:0007669"/>
    <property type="project" value="TreeGrafter"/>
</dbReference>
<keyword evidence="3" id="KW-0418">Kinase</keyword>
<comment type="caution">
    <text evidence="6">The sequence shown here is derived from an EMBL/GenBank/DDBJ whole genome shotgun (WGS) entry which is preliminary data.</text>
</comment>
<dbReference type="Gene3D" id="2.60.200.40">
    <property type="match status" value="1"/>
</dbReference>
<dbReference type="PANTHER" id="PTHR12358:SF31">
    <property type="entry name" value="ACYLGLYCEROL KINASE, MITOCHONDRIAL"/>
    <property type="match status" value="1"/>
</dbReference>
<dbReference type="EMBL" id="LNZH02000199">
    <property type="protein sequence ID" value="OCB86745.1"/>
    <property type="molecule type" value="Genomic_DNA"/>
</dbReference>
<dbReference type="InterPro" id="IPR045540">
    <property type="entry name" value="YegS/DAGK_C"/>
</dbReference>